<evidence type="ECO:0000313" key="1">
    <source>
        <dbReference type="EMBL" id="KAK7497343.1"/>
    </source>
</evidence>
<name>A0ABD0LDP1_9CAEN</name>
<reference evidence="1 2" key="1">
    <citation type="journal article" date="2023" name="Sci. Data">
        <title>Genome assembly of the Korean intertidal mud-creeper Batillaria attramentaria.</title>
        <authorList>
            <person name="Patra A.K."/>
            <person name="Ho P.T."/>
            <person name="Jun S."/>
            <person name="Lee S.J."/>
            <person name="Kim Y."/>
            <person name="Won Y.J."/>
        </authorList>
    </citation>
    <scope>NUCLEOTIDE SEQUENCE [LARGE SCALE GENOMIC DNA]</scope>
    <source>
        <strain evidence="1">Wonlab-2016</strain>
    </source>
</reference>
<proteinExistence type="predicted"/>
<sequence>MSHQASGLSITDCVRSGGANYHTGFPEGMVYREIVFTCSLPSAFILIALARGSGSAGASFELRCRSKR</sequence>
<organism evidence="1 2">
    <name type="scientific">Batillaria attramentaria</name>
    <dbReference type="NCBI Taxonomy" id="370345"/>
    <lineage>
        <taxon>Eukaryota</taxon>
        <taxon>Metazoa</taxon>
        <taxon>Spiralia</taxon>
        <taxon>Lophotrochozoa</taxon>
        <taxon>Mollusca</taxon>
        <taxon>Gastropoda</taxon>
        <taxon>Caenogastropoda</taxon>
        <taxon>Sorbeoconcha</taxon>
        <taxon>Cerithioidea</taxon>
        <taxon>Batillariidae</taxon>
        <taxon>Batillaria</taxon>
    </lineage>
</organism>
<dbReference type="AlphaFoldDB" id="A0ABD0LDP1"/>
<comment type="caution">
    <text evidence="1">The sequence shown here is derived from an EMBL/GenBank/DDBJ whole genome shotgun (WGS) entry which is preliminary data.</text>
</comment>
<gene>
    <name evidence="1" type="ORF">BaRGS_00011387</name>
</gene>
<accession>A0ABD0LDP1</accession>
<evidence type="ECO:0000313" key="2">
    <source>
        <dbReference type="Proteomes" id="UP001519460"/>
    </source>
</evidence>
<feature type="non-terminal residue" evidence="1">
    <location>
        <position position="68"/>
    </location>
</feature>
<keyword evidence="2" id="KW-1185">Reference proteome</keyword>
<dbReference type="EMBL" id="JACVVK020000059">
    <property type="protein sequence ID" value="KAK7497343.1"/>
    <property type="molecule type" value="Genomic_DNA"/>
</dbReference>
<protein>
    <submittedName>
        <fullName evidence="1">Uncharacterized protein</fullName>
    </submittedName>
</protein>
<dbReference type="Proteomes" id="UP001519460">
    <property type="component" value="Unassembled WGS sequence"/>
</dbReference>